<protein>
    <submittedName>
        <fullName evidence="2">Uncharacterized protein</fullName>
    </submittedName>
</protein>
<sequence length="1135" mass="134104">MFIASYFDRKEKLSERKEQLFEQDVRRSNLDKVFKRALLLHKEREERTTQEENKKAQIKETLSHFLRKRVKRDRKRGFNGWRHNTCATTAAYSDNGDTANRIMIEICGKPSLGMERENLQGKNSLRHCAQDVLTLGTFLKHDMLEITRIREIYNIMDAHISQSKDQIEECKTKLEVEADRELKIEQDNLRTIVHIKSELAKNIIEEEEEWGNANIIEYMIKEMKEIQKLKKQRDYIIRLRSTLLKLEDAKKCTVNRKYDESLNIILDIVKVLHMFKRNVREQIVKGIQFFIPLLMEYYTNRAHFLLSSIHWGNNISYVSTELLEGLINNVDSSDDECSPATDRGDETTEKKYSTVEDLYNMTSASSIKDHTEINHDSRSTCMDATTSRKDDTPSYYYDERSRLKQKHFGEKIARMVLFDSTYISLIKKESAEFTNILICWNVLEKIDYYVRDENNEGVIFACEKYECPLNYVDTLVSNIVHFFRSFFQNRESPLFKIDKPEWGLKYLLYQSIISNNILKLLVNFNNNNYFKNGTLLYHTLDRRKNAEPADGMVEMAEDSRNNCDEYSDAHAKMTSTEKEKLIYEMTNYNKVIEKLNYRITTECRLYILSRISYYIHLYHSEENDKEDIKKVFLNFTHHIILIYKKWSLHDSVNCTHLLTDFFNNTFVPFDYMSLFPRGTENLEGAPISAELRKEPHPTQGLLREAQLKEMQLKEMQSKEVQPKEVQSKEVQSKEVQSKEVQSKEVQSKEERLHQLLLARTNGVQDVKGVHVRDFFLRIEEEFLVDKLKQMSEDNCCMQLKNSIILENADCMNEYGHIFIELIRCVVSRIKVFQQSSDFMEGYTNHVVKKLLVIVKDEFRKYWNGINDLIGQCSDTCLLYMSFYSISKFLTNFCYRQYINEMLPSFEALEKKMLRNFLDAFYHFVTIRIYNMFSSNNIYHEYILNSLYKIKKCLPEHLFANICNKVLLKLDHTILNFLLNQGNNFLHNEDIFTTFMRNSFLLVEQIEILSEEFSYQNNHIYAMPILREIIKLMTDDIDYMKKKITEARSNYALLKKENNWINQVTKLTSALLRDESGDDLSSLGDVDMLEVEATQVGDACNKFPISPKRIKELLLRRPDIRSITEKSIVIREFLDL</sequence>
<name>A0A1D3TK82_PLAOA</name>
<organism evidence="2 3">
    <name type="scientific">Plasmodium ovale</name>
    <name type="common">malaria parasite P. ovale</name>
    <dbReference type="NCBI Taxonomy" id="36330"/>
    <lineage>
        <taxon>Eukaryota</taxon>
        <taxon>Sar</taxon>
        <taxon>Alveolata</taxon>
        <taxon>Apicomplexa</taxon>
        <taxon>Aconoidasida</taxon>
        <taxon>Haemosporida</taxon>
        <taxon>Plasmodiidae</taxon>
        <taxon>Plasmodium</taxon>
        <taxon>Plasmodium (Plasmodium)</taxon>
    </lineage>
</organism>
<feature type="region of interest" description="Disordered" evidence="1">
    <location>
        <begin position="713"/>
        <end position="745"/>
    </location>
</feature>
<dbReference type="VEuPathDB" id="PlasmoDB:PocGH01_12018400"/>
<proteinExistence type="predicted"/>
<accession>A0A1D3TK82</accession>
<dbReference type="AlphaFoldDB" id="A0A1D3TK82"/>
<dbReference type="EMBL" id="LT594593">
    <property type="protein sequence ID" value="SCP05326.1"/>
    <property type="molecule type" value="Genomic_DNA"/>
</dbReference>
<dbReference type="OrthoDB" id="370501at2759"/>
<dbReference type="Proteomes" id="UP000242942">
    <property type="component" value="Chromosome 12"/>
</dbReference>
<reference evidence="2 3" key="1">
    <citation type="submission" date="2016-06" db="EMBL/GenBank/DDBJ databases">
        <authorList>
            <consortium name="Pathogen Informatics"/>
        </authorList>
    </citation>
    <scope>NUCLEOTIDE SEQUENCE [LARGE SCALE GENOMIC DNA]</scope>
    <source>
        <strain evidence="2">PocGH01</strain>
    </source>
</reference>
<gene>
    <name evidence="2" type="primary">PocGH01_12018400</name>
    <name evidence="2" type="ORF">POCGH01_12018400</name>
</gene>
<evidence type="ECO:0000256" key="1">
    <source>
        <dbReference type="SAM" id="MobiDB-lite"/>
    </source>
</evidence>
<evidence type="ECO:0000313" key="2">
    <source>
        <dbReference type="EMBL" id="SCP05326.1"/>
    </source>
</evidence>
<evidence type="ECO:0000313" key="3">
    <source>
        <dbReference type="Proteomes" id="UP000242942"/>
    </source>
</evidence>
<keyword evidence="3" id="KW-1185">Reference proteome</keyword>
<dbReference type="VEuPathDB" id="PlasmoDB:POWCR01_120014100"/>